<keyword evidence="1" id="KW-0175">Coiled coil</keyword>
<dbReference type="OrthoDB" id="1750920at2759"/>
<feature type="compositionally biased region" description="Basic and acidic residues" evidence="2">
    <location>
        <begin position="1"/>
        <end position="10"/>
    </location>
</feature>
<reference evidence="3" key="1">
    <citation type="submission" date="2020-03" db="EMBL/GenBank/DDBJ databases">
        <title>A high-quality chromosome-level genome assembly of a woody plant with both climbing and erect habits, Rhamnella rubrinervis.</title>
        <authorList>
            <person name="Lu Z."/>
            <person name="Yang Y."/>
            <person name="Zhu X."/>
            <person name="Sun Y."/>
        </authorList>
    </citation>
    <scope>NUCLEOTIDE SEQUENCE</scope>
    <source>
        <strain evidence="3">BYM</strain>
        <tissue evidence="3">Leaf</tissue>
    </source>
</reference>
<proteinExistence type="predicted"/>
<sequence length="417" mass="47532">MSSQESHTHLEPYLVYLDPSSDSTPSVSSASSSVRVVQPDQVTEPNLFPYTEPSVRRDDLEKHRPRFFIQHPVLIKTDIPSVFKPEDMPYLKVSRAMKADMLSMLDDKSNYSKMRQQATKVGKKDTSSSREKAYLIPARLSTSIEQNNSIDILRSLKEKSLNLLLFEESFRSVGYWPSERREKEAGPLNLKPSQSPKEAQNVQYSELFARVNNVQKKKTAALNKLTATNKSLEVEVQRLKQIAADATSKAEQLEKNWYEVDLKRIEKKEELRNLMLDFSRVASEGDDLQTRAAEWPRKKKIVYRKVVEDTFFKARREMIYRFKAGETNWPTPEPSDDEKGDISSEISSKEDKAEDDSGDEPNSVPRTKLPAVQLLGVLKDLAQYKISNPELAESNLGIIVPSNTLLVHRHAYQGIPS</sequence>
<evidence type="ECO:0000313" key="3">
    <source>
        <dbReference type="EMBL" id="KAF3450437.1"/>
    </source>
</evidence>
<feature type="region of interest" description="Disordered" evidence="2">
    <location>
        <begin position="1"/>
        <end position="50"/>
    </location>
</feature>
<dbReference type="AlphaFoldDB" id="A0A8K0HD43"/>
<dbReference type="EMBL" id="VOIH02000003">
    <property type="protein sequence ID" value="KAF3450437.1"/>
    <property type="molecule type" value="Genomic_DNA"/>
</dbReference>
<dbReference type="Proteomes" id="UP000796880">
    <property type="component" value="Unassembled WGS sequence"/>
</dbReference>
<feature type="compositionally biased region" description="Low complexity" evidence="2">
    <location>
        <begin position="20"/>
        <end position="37"/>
    </location>
</feature>
<keyword evidence="4" id="KW-1185">Reference proteome</keyword>
<feature type="coiled-coil region" evidence="1">
    <location>
        <begin position="222"/>
        <end position="256"/>
    </location>
</feature>
<evidence type="ECO:0000313" key="4">
    <source>
        <dbReference type="Proteomes" id="UP000796880"/>
    </source>
</evidence>
<name>A0A8K0HD43_9ROSA</name>
<evidence type="ECO:0000256" key="2">
    <source>
        <dbReference type="SAM" id="MobiDB-lite"/>
    </source>
</evidence>
<feature type="region of interest" description="Disordered" evidence="2">
    <location>
        <begin position="326"/>
        <end position="366"/>
    </location>
</feature>
<accession>A0A8K0HD43</accession>
<evidence type="ECO:0000256" key="1">
    <source>
        <dbReference type="SAM" id="Coils"/>
    </source>
</evidence>
<protein>
    <submittedName>
        <fullName evidence="3">Uncharacterized protein</fullName>
    </submittedName>
</protein>
<organism evidence="3 4">
    <name type="scientific">Rhamnella rubrinervis</name>
    <dbReference type="NCBI Taxonomy" id="2594499"/>
    <lineage>
        <taxon>Eukaryota</taxon>
        <taxon>Viridiplantae</taxon>
        <taxon>Streptophyta</taxon>
        <taxon>Embryophyta</taxon>
        <taxon>Tracheophyta</taxon>
        <taxon>Spermatophyta</taxon>
        <taxon>Magnoliopsida</taxon>
        <taxon>eudicotyledons</taxon>
        <taxon>Gunneridae</taxon>
        <taxon>Pentapetalae</taxon>
        <taxon>rosids</taxon>
        <taxon>fabids</taxon>
        <taxon>Rosales</taxon>
        <taxon>Rhamnaceae</taxon>
        <taxon>rhamnoid group</taxon>
        <taxon>Rhamneae</taxon>
        <taxon>Rhamnella</taxon>
    </lineage>
</organism>
<gene>
    <name evidence="3" type="ORF">FNV43_RR06518</name>
</gene>
<comment type="caution">
    <text evidence="3">The sequence shown here is derived from an EMBL/GenBank/DDBJ whole genome shotgun (WGS) entry which is preliminary data.</text>
</comment>